<name>A0A813UKM0_9BILA</name>
<dbReference type="AlphaFoldDB" id="A0A813UKM0"/>
<feature type="non-terminal residue" evidence="1">
    <location>
        <position position="41"/>
    </location>
</feature>
<organism evidence="1 3">
    <name type="scientific">Rotaria sordida</name>
    <dbReference type="NCBI Taxonomy" id="392033"/>
    <lineage>
        <taxon>Eukaryota</taxon>
        <taxon>Metazoa</taxon>
        <taxon>Spiralia</taxon>
        <taxon>Gnathifera</taxon>
        <taxon>Rotifera</taxon>
        <taxon>Eurotatoria</taxon>
        <taxon>Bdelloidea</taxon>
        <taxon>Philodinida</taxon>
        <taxon>Philodinidae</taxon>
        <taxon>Rotaria</taxon>
    </lineage>
</organism>
<gene>
    <name evidence="2" type="ORF">OTI717_LOCUS26548</name>
    <name evidence="1" type="ORF">RFH988_LOCUS5435</name>
</gene>
<accession>A0A813UKM0</accession>
<comment type="caution">
    <text evidence="1">The sequence shown here is derived from an EMBL/GenBank/DDBJ whole genome shotgun (WGS) entry which is preliminary data.</text>
</comment>
<evidence type="ECO:0000313" key="3">
    <source>
        <dbReference type="Proteomes" id="UP000663882"/>
    </source>
</evidence>
<dbReference type="Proteomes" id="UP000663823">
    <property type="component" value="Unassembled WGS sequence"/>
</dbReference>
<dbReference type="EMBL" id="CAJNOO010000153">
    <property type="protein sequence ID" value="CAF0830972.1"/>
    <property type="molecule type" value="Genomic_DNA"/>
</dbReference>
<proteinExistence type="predicted"/>
<sequence length="41" mass="4791">MSDVSNDLERVLFEIDIDPQMVTTKLFAYISEHGEFRDEAE</sequence>
<protein>
    <submittedName>
        <fullName evidence="1">Uncharacterized protein</fullName>
    </submittedName>
</protein>
<dbReference type="Proteomes" id="UP000663882">
    <property type="component" value="Unassembled WGS sequence"/>
</dbReference>
<dbReference type="EMBL" id="CAJOAX010005610">
    <property type="protein sequence ID" value="CAF3954247.1"/>
    <property type="molecule type" value="Genomic_DNA"/>
</dbReference>
<reference evidence="1" key="1">
    <citation type="submission" date="2021-02" db="EMBL/GenBank/DDBJ databases">
        <authorList>
            <person name="Nowell W R."/>
        </authorList>
    </citation>
    <scope>NUCLEOTIDE SEQUENCE</scope>
</reference>
<evidence type="ECO:0000313" key="1">
    <source>
        <dbReference type="EMBL" id="CAF0830972.1"/>
    </source>
</evidence>
<evidence type="ECO:0000313" key="2">
    <source>
        <dbReference type="EMBL" id="CAF3954247.1"/>
    </source>
</evidence>